<organism evidence="3 4">
    <name type="scientific">Kalanchoe fedtschenkoi</name>
    <name type="common">Lavender scallops</name>
    <name type="synonym">South American air plant</name>
    <dbReference type="NCBI Taxonomy" id="63787"/>
    <lineage>
        <taxon>Eukaryota</taxon>
        <taxon>Viridiplantae</taxon>
        <taxon>Streptophyta</taxon>
        <taxon>Embryophyta</taxon>
        <taxon>Tracheophyta</taxon>
        <taxon>Spermatophyta</taxon>
        <taxon>Magnoliopsida</taxon>
        <taxon>eudicotyledons</taxon>
        <taxon>Gunneridae</taxon>
        <taxon>Pentapetalae</taxon>
        <taxon>Saxifragales</taxon>
        <taxon>Crassulaceae</taxon>
        <taxon>Kalanchoe</taxon>
    </lineage>
</organism>
<feature type="region of interest" description="Disordered" evidence="1">
    <location>
        <begin position="377"/>
        <end position="399"/>
    </location>
</feature>
<feature type="region of interest" description="Disordered" evidence="1">
    <location>
        <begin position="434"/>
        <end position="465"/>
    </location>
</feature>
<feature type="region of interest" description="Disordered" evidence="1">
    <location>
        <begin position="496"/>
        <end position="535"/>
    </location>
</feature>
<reference evidence="3" key="1">
    <citation type="submission" date="2021-01" db="UniProtKB">
        <authorList>
            <consortium name="EnsemblPlants"/>
        </authorList>
    </citation>
    <scope>IDENTIFICATION</scope>
</reference>
<feature type="region of interest" description="Disordered" evidence="1">
    <location>
        <begin position="20"/>
        <end position="45"/>
    </location>
</feature>
<dbReference type="AlphaFoldDB" id="A0A7N0U9M8"/>
<dbReference type="InterPro" id="IPR012921">
    <property type="entry name" value="SPOC_C"/>
</dbReference>
<evidence type="ECO:0000313" key="3">
    <source>
        <dbReference type="EnsemblPlants" id="Kaladp0058s0425.1.v1.1"/>
    </source>
</evidence>
<feature type="domain" description="Spen paralogue and orthologue SPOC C-terminal" evidence="2">
    <location>
        <begin position="982"/>
        <end position="1125"/>
    </location>
</feature>
<proteinExistence type="predicted"/>
<dbReference type="GO" id="GO:0003676">
    <property type="term" value="F:nucleic acid binding"/>
    <property type="evidence" value="ECO:0007669"/>
    <property type="project" value="InterPro"/>
</dbReference>
<dbReference type="EnsemblPlants" id="Kaladp0058s0425.1.v1.1">
    <property type="protein sequence ID" value="Kaladp0058s0425.1.v1.1"/>
    <property type="gene ID" value="Kaladp0058s0425.v1.1"/>
</dbReference>
<protein>
    <recommendedName>
        <fullName evidence="2">Spen paralogue and orthologue SPOC C-terminal domain-containing protein</fullName>
    </recommendedName>
</protein>
<dbReference type="Proteomes" id="UP000594263">
    <property type="component" value="Unplaced"/>
</dbReference>
<dbReference type="GO" id="GO:0043130">
    <property type="term" value="F:ubiquitin binding"/>
    <property type="evidence" value="ECO:0007669"/>
    <property type="project" value="TreeGrafter"/>
</dbReference>
<dbReference type="Gene3D" id="3.30.70.330">
    <property type="match status" value="1"/>
</dbReference>
<dbReference type="InterPro" id="IPR035979">
    <property type="entry name" value="RBD_domain_sf"/>
</dbReference>
<feature type="compositionally biased region" description="Pro residues" evidence="1">
    <location>
        <begin position="944"/>
        <end position="958"/>
    </location>
</feature>
<dbReference type="PANTHER" id="PTHR21494">
    <property type="entry name" value="ACTIVATING SIGNAL COINTEGRATOR 1 COMPLEX SUBUNIT 2 ASC-1 COMPLEX SUBUNIT P100"/>
    <property type="match status" value="1"/>
</dbReference>
<accession>A0A7N0U9M8</accession>
<feature type="compositionally biased region" description="Polar residues" evidence="1">
    <location>
        <begin position="525"/>
        <end position="534"/>
    </location>
</feature>
<feature type="region of interest" description="Disordered" evidence="1">
    <location>
        <begin position="928"/>
        <end position="976"/>
    </location>
</feature>
<feature type="compositionally biased region" description="Polar residues" evidence="1">
    <location>
        <begin position="434"/>
        <end position="446"/>
    </location>
</feature>
<dbReference type="CDD" id="cd21546">
    <property type="entry name" value="SPOC_FPA-like"/>
    <property type="match status" value="1"/>
</dbReference>
<sequence length="1132" mass="124445">MEQPLKKRKIFDAFLSEPPQSETLAQAAPPPPLSQEDLAKRRRNREEVRNVHDVYRRIKYCIDHKDLPQLHQSYLSLITAAKGCTSAQRIIADLIPRYAPYCSTTLEPAVEALISIHSWSLDMISKAEDDGGIAFDTAAACVVGLADICCIASQTSPVMHGVCSSIFQTVLVFFISSLEKQDLHLFVDDDTIEKLQSDKLFPELKQKILDEDKDIANKLLTLRCLSLYRIFVCRPKEILSACFKFMHISEKEGSLDKCLYFLRQVMTRFEAKVSNHSANASHDIKSCPGSVQTTASWNSPNCTVKDTGNDNNRGSVFRTASDSCLLEMVLAKDHSLRNWLISKYKKLHGSVQSEDVSAIISSLEGLLKSNSEADTIEGSHGSFVEDDTVTASSSSQHLHDSYQANEHGISFSQSHTVSLVLTSAENATVSHVEPQNATIPGGSAQSHHADSKYEKAGFDSRHNGDLPRVVLDKQLLSPRPRKPSDLQPEMLQVKTSNIQNDKNKVSDLSSHTSGSTALASPAKGQRTNSGNQVTELLDGDSSAMDIFFASKILWVGSLTPEVSEGYLRFQFERLGPLESFQLCHVNSCAVVGFKYIMDAIKARDYMRMHTPWDIRFSNGMGMLPFDSIPATSSVYAYIGNISSQWVKDEILFECRKVIHSGPCMITDLTREGALLLEFETPEEAAKVMIHLRRHRREKMPSLNSGPVAFARTQMDDGRTKQGYSHGVIRNNVSGSVSKSAIESPHPVSQSPVNSSGINIQSQPGNHYVAPFNSISEGGHRELMSSRMQPDNHRNLPQGGHAVHSHWPVSEAEGRTLSGGYTEQMWACTTAEVNLSGVTSQGPVSQPQHFQAAQYMRPVFAPPNSSWDLHGGNPPMNVNPPLSGIRNNQSYGVTAVAPFVTAAITPLAPARGNSLQHYDSASSSVVMPPPLAAISHPQQGLPAPSHSPHPPAHPHPPAPLSHSSPQMQPLSALPFSNTGNAAPSTQYRWQGTLSKSGVRFCTVLAKITDSEICKYTNVDSEPFEWPSKFDMTKRTDFQHVKSTFNSTPPHKREVCRLFPLASADRKGFQDFISYLKQRNCVGVIKVPAGKSMWARLIFLLPHSLDICSLLAISPSPSDCLIALVVPKEPCIKG</sequence>
<feature type="compositionally biased region" description="Polar residues" evidence="1">
    <location>
        <begin position="496"/>
        <end position="518"/>
    </location>
</feature>
<dbReference type="PANTHER" id="PTHR21494:SF2">
    <property type="entry name" value="NUCLEIC ACID BINDING PROTEIN"/>
    <property type="match status" value="1"/>
</dbReference>
<keyword evidence="4" id="KW-1185">Reference proteome</keyword>
<dbReference type="InterPro" id="IPR012677">
    <property type="entry name" value="Nucleotide-bd_a/b_plait_sf"/>
</dbReference>
<name>A0A7N0U9M8_KALFE</name>
<dbReference type="Gramene" id="Kaladp0058s0425.1.v1.1">
    <property type="protein sequence ID" value="Kaladp0058s0425.1.v1.1"/>
    <property type="gene ID" value="Kaladp0058s0425.v1.1"/>
</dbReference>
<evidence type="ECO:0000256" key="1">
    <source>
        <dbReference type="SAM" id="MobiDB-lite"/>
    </source>
</evidence>
<feature type="compositionally biased region" description="Basic and acidic residues" evidence="1">
    <location>
        <begin position="447"/>
        <end position="465"/>
    </location>
</feature>
<dbReference type="InterPro" id="IPR052586">
    <property type="entry name" value="ASCC2"/>
</dbReference>
<feature type="compositionally biased region" description="Polar residues" evidence="1">
    <location>
        <begin position="965"/>
        <end position="976"/>
    </location>
</feature>
<evidence type="ECO:0000259" key="2">
    <source>
        <dbReference type="Pfam" id="PF07744"/>
    </source>
</evidence>
<dbReference type="SUPFAM" id="SSF54928">
    <property type="entry name" value="RNA-binding domain, RBD"/>
    <property type="match status" value="1"/>
</dbReference>
<evidence type="ECO:0000313" key="4">
    <source>
        <dbReference type="Proteomes" id="UP000594263"/>
    </source>
</evidence>
<dbReference type="OMA" id="HKEMESN"/>
<dbReference type="Pfam" id="PF07744">
    <property type="entry name" value="SPOC"/>
    <property type="match status" value="1"/>
</dbReference>